<name>A0ABW7AU46_9ACTN</name>
<keyword evidence="3" id="KW-1185">Reference proteome</keyword>
<feature type="transmembrane region" description="Helical" evidence="1">
    <location>
        <begin position="37"/>
        <end position="61"/>
    </location>
</feature>
<evidence type="ECO:0000313" key="3">
    <source>
        <dbReference type="Proteomes" id="UP001603978"/>
    </source>
</evidence>
<gene>
    <name evidence="2" type="ORF">ACFLIM_48140</name>
</gene>
<evidence type="ECO:0000313" key="2">
    <source>
        <dbReference type="EMBL" id="MFG1710958.1"/>
    </source>
</evidence>
<comment type="caution">
    <text evidence="2">The sequence shown here is derived from an EMBL/GenBank/DDBJ whole genome shotgun (WGS) entry which is preliminary data.</text>
</comment>
<reference evidence="2 3" key="1">
    <citation type="submission" date="2024-10" db="EMBL/GenBank/DDBJ databases">
        <authorList>
            <person name="Topkara A.R."/>
            <person name="Saygin H."/>
        </authorList>
    </citation>
    <scope>NUCLEOTIDE SEQUENCE [LARGE SCALE GENOMIC DNA]</scope>
    <source>
        <strain evidence="2 3">M3C6</strain>
    </source>
</reference>
<accession>A0ABW7AU46</accession>
<proteinExistence type="predicted"/>
<dbReference type="Proteomes" id="UP001603978">
    <property type="component" value="Unassembled WGS sequence"/>
</dbReference>
<keyword evidence="1" id="KW-1133">Transmembrane helix</keyword>
<keyword evidence="1" id="KW-0472">Membrane</keyword>
<dbReference type="RefSeq" id="WP_393177271.1">
    <property type="nucleotide sequence ID" value="NZ_JBICRM010000062.1"/>
</dbReference>
<dbReference type="EMBL" id="JBICRM010000062">
    <property type="protein sequence ID" value="MFG1710958.1"/>
    <property type="molecule type" value="Genomic_DNA"/>
</dbReference>
<protein>
    <submittedName>
        <fullName evidence="2">Uncharacterized protein</fullName>
    </submittedName>
</protein>
<sequence>MLFCAGFFAIGAVDWYLTSDAATGRALFDSFQSDSGRVFGIQTIGFLLSVLGFVVLGAALWRSRAAPRWAAAAVPLSQIAMIAAGAGVVYDVLHALFMATLVTIAWFAWRGRNELLPVARHEHETSLGSNTLGTETLWG</sequence>
<organism evidence="2 3">
    <name type="scientific">Nonomuraea marmarensis</name>
    <dbReference type="NCBI Taxonomy" id="3351344"/>
    <lineage>
        <taxon>Bacteria</taxon>
        <taxon>Bacillati</taxon>
        <taxon>Actinomycetota</taxon>
        <taxon>Actinomycetes</taxon>
        <taxon>Streptosporangiales</taxon>
        <taxon>Streptosporangiaceae</taxon>
        <taxon>Nonomuraea</taxon>
    </lineage>
</organism>
<feature type="transmembrane region" description="Helical" evidence="1">
    <location>
        <begin position="92"/>
        <end position="109"/>
    </location>
</feature>
<keyword evidence="1" id="KW-0812">Transmembrane</keyword>
<evidence type="ECO:0000256" key="1">
    <source>
        <dbReference type="SAM" id="Phobius"/>
    </source>
</evidence>